<evidence type="ECO:0000256" key="2">
    <source>
        <dbReference type="ARBA" id="ARBA00006178"/>
    </source>
</evidence>
<dbReference type="EMBL" id="MNPJ01000019">
    <property type="protein sequence ID" value="OQS54548.1"/>
    <property type="molecule type" value="Genomic_DNA"/>
</dbReference>
<comment type="similarity">
    <text evidence="2">Belongs to the TAF4 family.</text>
</comment>
<evidence type="ECO:0000256" key="1">
    <source>
        <dbReference type="ARBA" id="ARBA00004123"/>
    </source>
</evidence>
<evidence type="ECO:0000313" key="10">
    <source>
        <dbReference type="EMBL" id="OQS54548.1"/>
    </source>
</evidence>
<comment type="function">
    <text evidence="7">Functions as a component of the DNA-binding general transcription factor complex TFIID. Binding of TFIID to a promoter (with or without TATA element) is the initial step in pre-initiation complex (PIC) formation. TFIID plays a key role in the regulation of gene expression by RNA polymerase II through different activities such as transcription activator interaction, core promoter recognition and selectivity, TFIIA and TFIIB interaction, chromatin modification (histone acetylation by TAF1), facilitation of DNA opening and initiation of transcription.</text>
</comment>
<evidence type="ECO:0000313" key="11">
    <source>
        <dbReference type="Proteomes" id="UP000192758"/>
    </source>
</evidence>
<keyword evidence="11" id="KW-1185">Reference proteome</keyword>
<evidence type="ECO:0000256" key="7">
    <source>
        <dbReference type="ARBA" id="ARBA00025346"/>
    </source>
</evidence>
<dbReference type="InterPro" id="IPR007900">
    <property type="entry name" value="TAF4_C"/>
</dbReference>
<proteinExistence type="inferred from homology"/>
<dbReference type="STRING" id="646526.A0A1W0E5Q5"/>
<dbReference type="VEuPathDB" id="MicrosporidiaDB:EHP00_54"/>
<organism evidence="10 11">
    <name type="scientific">Ecytonucleospora hepatopenaei</name>
    <dbReference type="NCBI Taxonomy" id="646526"/>
    <lineage>
        <taxon>Eukaryota</taxon>
        <taxon>Fungi</taxon>
        <taxon>Fungi incertae sedis</taxon>
        <taxon>Microsporidia</taxon>
        <taxon>Enterocytozoonidae</taxon>
        <taxon>Ecytonucleospora</taxon>
    </lineage>
</organism>
<dbReference type="OrthoDB" id="21060at2759"/>
<evidence type="ECO:0000256" key="5">
    <source>
        <dbReference type="ARBA" id="ARBA00023163"/>
    </source>
</evidence>
<dbReference type="CDD" id="cd08045">
    <property type="entry name" value="HFD_TAF4"/>
    <property type="match status" value="1"/>
</dbReference>
<feature type="domain" description="Transcription initiation factor TFIID component TAF4 C-terminal" evidence="9">
    <location>
        <begin position="110"/>
        <end position="283"/>
    </location>
</feature>
<evidence type="ECO:0000256" key="6">
    <source>
        <dbReference type="ARBA" id="ARBA00023242"/>
    </source>
</evidence>
<evidence type="ECO:0000256" key="3">
    <source>
        <dbReference type="ARBA" id="ARBA00017306"/>
    </source>
</evidence>
<dbReference type="AlphaFoldDB" id="A0A1W0E5Q5"/>
<gene>
    <name evidence="10" type="ORF">EHP00_54</name>
</gene>
<keyword evidence="6" id="KW-0539">Nucleus</keyword>
<comment type="caution">
    <text evidence="10">The sequence shown here is derived from an EMBL/GenBank/DDBJ whole genome shotgun (WGS) entry which is preliminary data.</text>
</comment>
<dbReference type="GO" id="GO:0005669">
    <property type="term" value="C:transcription factor TFIID complex"/>
    <property type="evidence" value="ECO:0007669"/>
    <property type="project" value="InterPro"/>
</dbReference>
<dbReference type="GO" id="GO:0006352">
    <property type="term" value="P:DNA-templated transcription initiation"/>
    <property type="evidence" value="ECO:0007669"/>
    <property type="project" value="InterPro"/>
</dbReference>
<accession>A0A1W0E5Q5</accession>
<name>A0A1W0E5Q5_9MICR</name>
<comment type="subcellular location">
    <subcellularLocation>
        <location evidence="1">Nucleus</location>
    </subcellularLocation>
</comment>
<keyword evidence="5" id="KW-0804">Transcription</keyword>
<sequence length="339" mass="40252">MQINKEIFLNLSEEKQQFIEHAFLEVKEGNITVDQFIEGCAQNLTDYEYSNLFIQTYPQQNVNKSNDVESQEEVNDASFRHSAYRKMETPEENVHEINAKKQQKNEDNIDDIMQYTHINLKEEAENIIKELCFTYNDNISIINNQVGTCSFDALFNLKMFSKYINSCCANRQIKITEDGVSVIFLALYRKIWDFVEKLDQASKIRTETEMSDYNFSVLNEHSKQMWFLNEIEKAKYDKLNMHTEKERKKKNVQEREDLIIKKRQSNSVAMAAMGVKQKSWMGNVDKIDDFIKFDSIYTPFDENIFNKGRIINKKDFLFVLERDKRYNKSLFLVLQYYNN</sequence>
<evidence type="ECO:0000259" key="9">
    <source>
        <dbReference type="Pfam" id="PF05236"/>
    </source>
</evidence>
<protein>
    <recommendedName>
        <fullName evidence="3">Transcription initiation factor TFIID subunit 4</fullName>
    </recommendedName>
    <alternativeName>
        <fullName evidence="8">TBP-associated factor 4</fullName>
    </alternativeName>
</protein>
<reference evidence="10 11" key="1">
    <citation type="journal article" date="2017" name="Environ. Microbiol.">
        <title>Decay of the glycolytic pathway and adaptation to intranuclear parasitism within Enterocytozoonidae microsporidia.</title>
        <authorList>
            <person name="Wiredu Boakye D."/>
            <person name="Jaroenlak P."/>
            <person name="Prachumwat A."/>
            <person name="Williams T.A."/>
            <person name="Bateman K.S."/>
            <person name="Itsathitphaisarn O."/>
            <person name="Sritunyalucksana K."/>
            <person name="Paszkiewicz K.H."/>
            <person name="Moore K.A."/>
            <person name="Stentiford G.D."/>
            <person name="Williams B.A."/>
        </authorList>
    </citation>
    <scope>NUCLEOTIDE SEQUENCE [LARGE SCALE GENOMIC DNA]</scope>
    <source>
        <strain evidence="10 11">TH1</strain>
    </source>
</reference>
<dbReference type="Proteomes" id="UP000192758">
    <property type="component" value="Unassembled WGS sequence"/>
</dbReference>
<dbReference type="Pfam" id="PF05236">
    <property type="entry name" value="TAF4"/>
    <property type="match status" value="1"/>
</dbReference>
<keyword evidence="4" id="KW-0805">Transcription regulation</keyword>
<evidence type="ECO:0000256" key="8">
    <source>
        <dbReference type="ARBA" id="ARBA00031747"/>
    </source>
</evidence>
<evidence type="ECO:0000256" key="4">
    <source>
        <dbReference type="ARBA" id="ARBA00023015"/>
    </source>
</evidence>